<dbReference type="EMBL" id="JACJVP010000031">
    <property type="protein sequence ID" value="MBB6672898.1"/>
    <property type="molecule type" value="Genomic_DNA"/>
</dbReference>
<dbReference type="AlphaFoldDB" id="A0A7X0RSW3"/>
<accession>A0A7X0RSW3</accession>
<organism evidence="3 4">
    <name type="scientific">Cohnella nanjingensis</name>
    <dbReference type="NCBI Taxonomy" id="1387779"/>
    <lineage>
        <taxon>Bacteria</taxon>
        <taxon>Bacillati</taxon>
        <taxon>Bacillota</taxon>
        <taxon>Bacilli</taxon>
        <taxon>Bacillales</taxon>
        <taxon>Paenibacillaceae</taxon>
        <taxon>Cohnella</taxon>
    </lineage>
</organism>
<evidence type="ECO:0000313" key="4">
    <source>
        <dbReference type="Proteomes" id="UP000547209"/>
    </source>
</evidence>
<reference evidence="3 4" key="1">
    <citation type="submission" date="2020-08" db="EMBL/GenBank/DDBJ databases">
        <title>Cohnella phylogeny.</title>
        <authorList>
            <person name="Dunlap C."/>
        </authorList>
    </citation>
    <scope>NUCLEOTIDE SEQUENCE [LARGE SCALE GENOMIC DNA]</scope>
    <source>
        <strain evidence="3 4">DSM 28246</strain>
    </source>
</reference>
<feature type="domain" description="AB hydrolase-1" evidence="2">
    <location>
        <begin position="45"/>
        <end position="299"/>
    </location>
</feature>
<dbReference type="PANTHER" id="PTHR42977:SF3">
    <property type="entry name" value="AB HYDROLASE-1 DOMAIN-CONTAINING PROTEIN"/>
    <property type="match status" value="1"/>
</dbReference>
<comment type="caution">
    <text evidence="3">The sequence shown here is derived from an EMBL/GenBank/DDBJ whole genome shotgun (WGS) entry which is preliminary data.</text>
</comment>
<dbReference type="RefSeq" id="WP_185670753.1">
    <property type="nucleotide sequence ID" value="NZ_JACJVP010000031.1"/>
</dbReference>
<dbReference type="SUPFAM" id="SSF53474">
    <property type="entry name" value="alpha/beta-Hydrolases"/>
    <property type="match status" value="1"/>
</dbReference>
<keyword evidence="4" id="KW-1185">Reference proteome</keyword>
<gene>
    <name evidence="3" type="ORF">H7C19_19630</name>
</gene>
<dbReference type="InterPro" id="IPR029058">
    <property type="entry name" value="AB_hydrolase_fold"/>
</dbReference>
<dbReference type="Gene3D" id="3.40.50.1820">
    <property type="entry name" value="alpha/beta hydrolase"/>
    <property type="match status" value="1"/>
</dbReference>
<proteinExistence type="predicted"/>
<sequence length="317" mass="35272">MTYPYNLNRDPLVDCDGTYPFTPHFTDAPGFAMHYVDEGPREGETVLCLHGEPTWGYLFRHLIPVLSPDCRVIVPDHMGFGKSATPQDRSYWLQDHIDNLERFVLALDLRDITLIMHDFGGPVGMGLAARHPNRIHRLISTNGPTPFGQPSLGDRLSANVGVSPWFQWVVQAEKDGSLEAVLGQLGFNILSTLKLNGFENHALITDTWLAAYGSHFSEPSDCLGAIGWAKGYATGAHQFEVPNAEAVRMIRTKPAMAIWGESDRTLHAEHFLPLFTELFPDAPVHRLTGVGHYCLEDAPDEIGRLVADFIHRNFAGF</sequence>
<keyword evidence="1 3" id="KW-0378">Hydrolase</keyword>
<evidence type="ECO:0000256" key="1">
    <source>
        <dbReference type="ARBA" id="ARBA00022801"/>
    </source>
</evidence>
<dbReference type="PRINTS" id="PR00412">
    <property type="entry name" value="EPOXHYDRLASE"/>
</dbReference>
<evidence type="ECO:0000259" key="2">
    <source>
        <dbReference type="Pfam" id="PF00561"/>
    </source>
</evidence>
<dbReference type="GO" id="GO:0004301">
    <property type="term" value="F:epoxide hydrolase activity"/>
    <property type="evidence" value="ECO:0007669"/>
    <property type="project" value="TreeGrafter"/>
</dbReference>
<dbReference type="Pfam" id="PF00561">
    <property type="entry name" value="Abhydrolase_1"/>
    <property type="match status" value="1"/>
</dbReference>
<dbReference type="InterPro" id="IPR000073">
    <property type="entry name" value="AB_hydrolase_1"/>
</dbReference>
<evidence type="ECO:0000313" key="3">
    <source>
        <dbReference type="EMBL" id="MBB6672898.1"/>
    </source>
</evidence>
<dbReference type="PRINTS" id="PR00111">
    <property type="entry name" value="ABHYDROLASE"/>
</dbReference>
<protein>
    <submittedName>
        <fullName evidence="3">Alpha/beta fold hydrolase</fullName>
    </submittedName>
</protein>
<dbReference type="Proteomes" id="UP000547209">
    <property type="component" value="Unassembled WGS sequence"/>
</dbReference>
<name>A0A7X0RSW3_9BACL</name>
<dbReference type="InterPro" id="IPR000639">
    <property type="entry name" value="Epox_hydrolase-like"/>
</dbReference>
<dbReference type="PANTHER" id="PTHR42977">
    <property type="entry name" value="HYDROLASE-RELATED"/>
    <property type="match status" value="1"/>
</dbReference>
<dbReference type="InterPro" id="IPR051340">
    <property type="entry name" value="Haloalkane_dehalogenase"/>
</dbReference>